<keyword evidence="1" id="KW-0611">Plant defense</keyword>
<accession>A0A1R3JWC4</accession>
<dbReference type="InterPro" id="IPR032675">
    <property type="entry name" value="LRR_dom_sf"/>
</dbReference>
<dbReference type="EMBL" id="AWWV01006924">
    <property type="protein sequence ID" value="OMO99156.1"/>
    <property type="molecule type" value="Genomic_DNA"/>
</dbReference>
<evidence type="ECO:0000259" key="2">
    <source>
        <dbReference type="Pfam" id="PF23247"/>
    </source>
</evidence>
<feature type="domain" description="Disease resistance protein At4g27190-like leucine-rich repeats" evidence="2">
    <location>
        <begin position="364"/>
        <end position="449"/>
    </location>
</feature>
<evidence type="ECO:0000313" key="3">
    <source>
        <dbReference type="EMBL" id="OMO99156.1"/>
    </source>
</evidence>
<protein>
    <submittedName>
        <fullName evidence="3">Cc-nbs-lrr resistance protein</fullName>
    </submittedName>
</protein>
<dbReference type="Pfam" id="PF23247">
    <property type="entry name" value="LRR_RPS2"/>
    <property type="match status" value="3"/>
</dbReference>
<comment type="caution">
    <text evidence="3">The sequence shown here is derived from an EMBL/GenBank/DDBJ whole genome shotgun (WGS) entry which is preliminary data.</text>
</comment>
<keyword evidence="4" id="KW-1185">Reference proteome</keyword>
<evidence type="ECO:0000256" key="1">
    <source>
        <dbReference type="ARBA" id="ARBA00022821"/>
    </source>
</evidence>
<dbReference type="Gene3D" id="3.80.10.10">
    <property type="entry name" value="Ribonuclease Inhibitor"/>
    <property type="match status" value="2"/>
</dbReference>
<dbReference type="Proteomes" id="UP000188268">
    <property type="component" value="Unassembled WGS sequence"/>
</dbReference>
<dbReference type="InterPro" id="IPR050905">
    <property type="entry name" value="Plant_NBS-LRR"/>
</dbReference>
<dbReference type="PANTHER" id="PTHR33463">
    <property type="entry name" value="NB-ARC DOMAIN-CONTAINING PROTEIN-RELATED"/>
    <property type="match status" value="1"/>
</dbReference>
<dbReference type="SUPFAM" id="SSF52058">
    <property type="entry name" value="L domain-like"/>
    <property type="match status" value="1"/>
</dbReference>
<evidence type="ECO:0000313" key="4">
    <source>
        <dbReference type="Proteomes" id="UP000188268"/>
    </source>
</evidence>
<dbReference type="AlphaFoldDB" id="A0A1R3JWC4"/>
<feature type="domain" description="Disease resistance protein At4g27190-like leucine-rich repeats" evidence="2">
    <location>
        <begin position="100"/>
        <end position="190"/>
    </location>
</feature>
<gene>
    <name evidence="3" type="ORF">CCACVL1_03902</name>
</gene>
<dbReference type="OMA" id="HCNALKM"/>
<sequence length="656" mass="74257">MHAQQGFPLCWPKLKTLEIIDCPQLMQVNVAKERGEEDIVLPQLEVLTLKCCPLLTRFLIKQGVPLKLHLEDVGVLSAFKEYISNAKLNLTLGRQTIHKKNLVPNVDSRGLNELNFLKLEDCEELECLVDTRSNEGGHVSTTVALSNLVELVIRTMPGLRMLCKGQCPKQFLQKLDKLEIENCREMTSLLISPEVRVTDSGNFISLQSLRVLKISNCGRLKYLFSPSIAQSLVLLEQLYIDHCDALQHIILTGLENDGHHHPPLKQVFNVAQGIDCAIVLPQLKHLYLRWLSNLSSFCSENYLILLPSLKLLRVWACPRLIDFTIHKQVNEQAQLKEMYLGDLGNDIVCDTINFPSTPSTSSVNWECITVANCEKIFQIRASGAAHFLSRVKGIGLDNIHHLQGPIQIPALQYLKDLHVSDCNRLKCLFSAVLARNLPQLSELRITDCEELEEIFEMDQTLASSSSSHAHLHPISLPSLQCIEIYGCNKLTRLFPLSVIHSAASKLQSIKIYWASKVEIILWHYGELDHDINEITLPQLEQFRLFELPSLKTLNPTGYHLLLPTLEDLEVRGCPQLTTCFVRDNSQRVWHTKTQTPQEGGSDNQPTCNDVYWCEATFSSEATSGLKKNWVILLAMSMEDLIKLQLHHQLEQDALLL</sequence>
<name>A0A1R3JWC4_COCAP</name>
<dbReference type="PANTHER" id="PTHR33463:SF218">
    <property type="entry name" value="DISEASE RESISTANCE PROTEIN RPS2-LIKE"/>
    <property type="match status" value="1"/>
</dbReference>
<feature type="domain" description="Disease resistance protein At4g27190-like leucine-rich repeats" evidence="2">
    <location>
        <begin position="198"/>
        <end position="244"/>
    </location>
</feature>
<dbReference type="Gramene" id="OMO99156">
    <property type="protein sequence ID" value="OMO99156"/>
    <property type="gene ID" value="CCACVL1_03902"/>
</dbReference>
<reference evidence="3 4" key="1">
    <citation type="submission" date="2013-09" db="EMBL/GenBank/DDBJ databases">
        <title>Corchorus capsularis genome sequencing.</title>
        <authorList>
            <person name="Alam M."/>
            <person name="Haque M.S."/>
            <person name="Islam M.S."/>
            <person name="Emdad E.M."/>
            <person name="Islam M.M."/>
            <person name="Ahmed B."/>
            <person name="Halim A."/>
            <person name="Hossen Q.M.M."/>
            <person name="Hossain M.Z."/>
            <person name="Ahmed R."/>
            <person name="Khan M.M."/>
            <person name="Islam R."/>
            <person name="Rashid M.M."/>
            <person name="Khan S.A."/>
            <person name="Rahman M.S."/>
            <person name="Alam M."/>
        </authorList>
    </citation>
    <scope>NUCLEOTIDE SEQUENCE [LARGE SCALE GENOMIC DNA]</scope>
    <source>
        <strain evidence="4">cv. CVL-1</strain>
        <tissue evidence="3">Whole seedling</tissue>
    </source>
</reference>
<dbReference type="OrthoDB" id="993957at2759"/>
<proteinExistence type="predicted"/>
<organism evidence="3 4">
    <name type="scientific">Corchorus capsularis</name>
    <name type="common">Jute</name>
    <dbReference type="NCBI Taxonomy" id="210143"/>
    <lineage>
        <taxon>Eukaryota</taxon>
        <taxon>Viridiplantae</taxon>
        <taxon>Streptophyta</taxon>
        <taxon>Embryophyta</taxon>
        <taxon>Tracheophyta</taxon>
        <taxon>Spermatophyta</taxon>
        <taxon>Magnoliopsida</taxon>
        <taxon>eudicotyledons</taxon>
        <taxon>Gunneridae</taxon>
        <taxon>Pentapetalae</taxon>
        <taxon>rosids</taxon>
        <taxon>malvids</taxon>
        <taxon>Malvales</taxon>
        <taxon>Malvaceae</taxon>
        <taxon>Grewioideae</taxon>
        <taxon>Apeibeae</taxon>
        <taxon>Corchorus</taxon>
    </lineage>
</organism>
<dbReference type="InterPro" id="IPR057135">
    <property type="entry name" value="At4g27190-like_LRR"/>
</dbReference>